<gene>
    <name evidence="5" type="ORF">L4923_15195</name>
</gene>
<comment type="caution">
    <text evidence="5">The sequence shown here is derived from an EMBL/GenBank/DDBJ whole genome shotgun (WGS) entry which is preliminary data.</text>
</comment>
<evidence type="ECO:0000313" key="5">
    <source>
        <dbReference type="EMBL" id="MCG7506371.1"/>
    </source>
</evidence>
<evidence type="ECO:0000313" key="6">
    <source>
        <dbReference type="Proteomes" id="UP001201701"/>
    </source>
</evidence>
<evidence type="ECO:0000259" key="4">
    <source>
        <dbReference type="PROSITE" id="PS51891"/>
    </source>
</evidence>
<protein>
    <recommendedName>
        <fullName evidence="4">CENP-V/GFA domain-containing protein</fullName>
    </recommendedName>
</protein>
<name>A0ABS9QG07_9HYPH</name>
<dbReference type="Proteomes" id="UP001201701">
    <property type="component" value="Unassembled WGS sequence"/>
</dbReference>
<feature type="domain" description="CENP-V/GFA" evidence="4">
    <location>
        <begin position="4"/>
        <end position="123"/>
    </location>
</feature>
<dbReference type="PANTHER" id="PTHR28620">
    <property type="entry name" value="CENTROMERE PROTEIN V"/>
    <property type="match status" value="1"/>
</dbReference>
<dbReference type="Pfam" id="PF04828">
    <property type="entry name" value="GFA"/>
    <property type="match status" value="1"/>
</dbReference>
<evidence type="ECO:0000256" key="2">
    <source>
        <dbReference type="ARBA" id="ARBA00022723"/>
    </source>
</evidence>
<reference evidence="5 6" key="1">
    <citation type="submission" date="2022-02" db="EMBL/GenBank/DDBJ databases">
        <title>Draft genome sequence of Mezorhizobium retamae strain IRAMC:0171 isolated from Retama raetam nodules.</title>
        <authorList>
            <person name="Bengaied R."/>
            <person name="Sbissi I."/>
            <person name="Huber K."/>
            <person name="Ghodbane F."/>
            <person name="Nouioui I."/>
            <person name="Tarhouni M."/>
            <person name="Gtari M."/>
        </authorList>
    </citation>
    <scope>NUCLEOTIDE SEQUENCE [LARGE SCALE GENOMIC DNA]</scope>
    <source>
        <strain evidence="5 6">IRAMC:0171</strain>
    </source>
</reference>
<sequence length="142" mass="16140">MTVHEGGCHCGNVRLSYETNIPPAETELRACQCSFCRKHNSLAAADPSGRLSIRVKNEDLLSRYGFGLRTAEYLVCRDCGVYVAAVTSNTEEKRAIIVVNALDERAQFTREPLLTVYDAETRDERIARRHARWMPVKWSIEH</sequence>
<evidence type="ECO:0000256" key="1">
    <source>
        <dbReference type="ARBA" id="ARBA00005495"/>
    </source>
</evidence>
<keyword evidence="2" id="KW-0479">Metal-binding</keyword>
<dbReference type="PROSITE" id="PS51891">
    <property type="entry name" value="CENP_V_GFA"/>
    <property type="match status" value="1"/>
</dbReference>
<accession>A0ABS9QG07</accession>
<dbReference type="Gene3D" id="2.170.150.70">
    <property type="match status" value="1"/>
</dbReference>
<dbReference type="InterPro" id="IPR052355">
    <property type="entry name" value="CENP-V-like"/>
</dbReference>
<dbReference type="RefSeq" id="WP_239366480.1">
    <property type="nucleotide sequence ID" value="NZ_JAKREW010000013.1"/>
</dbReference>
<comment type="similarity">
    <text evidence="1">Belongs to the Gfa family.</text>
</comment>
<organism evidence="5 6">
    <name type="scientific">Mesorhizobium retamae</name>
    <dbReference type="NCBI Taxonomy" id="2912854"/>
    <lineage>
        <taxon>Bacteria</taxon>
        <taxon>Pseudomonadati</taxon>
        <taxon>Pseudomonadota</taxon>
        <taxon>Alphaproteobacteria</taxon>
        <taxon>Hyphomicrobiales</taxon>
        <taxon>Phyllobacteriaceae</taxon>
        <taxon>Mesorhizobium</taxon>
    </lineage>
</organism>
<dbReference type="EMBL" id="JAKREW010000013">
    <property type="protein sequence ID" value="MCG7506371.1"/>
    <property type="molecule type" value="Genomic_DNA"/>
</dbReference>
<keyword evidence="6" id="KW-1185">Reference proteome</keyword>
<dbReference type="InterPro" id="IPR006913">
    <property type="entry name" value="CENP-V/GFA"/>
</dbReference>
<dbReference type="InterPro" id="IPR011057">
    <property type="entry name" value="Mss4-like_sf"/>
</dbReference>
<evidence type="ECO:0000256" key="3">
    <source>
        <dbReference type="ARBA" id="ARBA00022833"/>
    </source>
</evidence>
<dbReference type="PANTHER" id="PTHR28620:SF1">
    <property type="entry name" value="CENP-V_GFA DOMAIN-CONTAINING PROTEIN"/>
    <property type="match status" value="1"/>
</dbReference>
<proteinExistence type="inferred from homology"/>
<keyword evidence="3" id="KW-0862">Zinc</keyword>
<dbReference type="SUPFAM" id="SSF51316">
    <property type="entry name" value="Mss4-like"/>
    <property type="match status" value="1"/>
</dbReference>